<evidence type="ECO:0000313" key="2">
    <source>
        <dbReference type="EMBL" id="CAI2377892.1"/>
    </source>
</evidence>
<reference evidence="2" key="1">
    <citation type="submission" date="2023-07" db="EMBL/GenBank/DDBJ databases">
        <authorList>
            <consortium name="AG Swart"/>
            <person name="Singh M."/>
            <person name="Singh A."/>
            <person name="Seah K."/>
            <person name="Emmerich C."/>
        </authorList>
    </citation>
    <scope>NUCLEOTIDE SEQUENCE</scope>
    <source>
        <strain evidence="2">DP1</strain>
    </source>
</reference>
<sequence>MFTSLYFLMRLLRIFLSRFHFCMYSFCRDKLNVHFEMNDSIDSIKCATPSELVKLLYSLDPVRSRLVILNLIFGLMSRLETSIWQSCKLRDFNWLHFTKTFLASLGKKAICVKVTSCVITEIEVKNNLLACLYLKHGSLRSVCISDKQETCLSPLAKRELLCDLVLMILQETSHLIFCEWAIEILFVIFLKSWSESDDKSDTMYCACINSEGTSS</sequence>
<dbReference type="AlphaFoldDB" id="A0AAD1XS89"/>
<dbReference type="Proteomes" id="UP001295684">
    <property type="component" value="Unassembled WGS sequence"/>
</dbReference>
<comment type="caution">
    <text evidence="2">The sequence shown here is derived from an EMBL/GenBank/DDBJ whole genome shotgun (WGS) entry which is preliminary data.</text>
</comment>
<feature type="signal peptide" evidence="1">
    <location>
        <begin position="1"/>
        <end position="17"/>
    </location>
</feature>
<name>A0AAD1XS89_EUPCR</name>
<feature type="chain" id="PRO_5041927015" evidence="1">
    <location>
        <begin position="18"/>
        <end position="215"/>
    </location>
</feature>
<evidence type="ECO:0000256" key="1">
    <source>
        <dbReference type="SAM" id="SignalP"/>
    </source>
</evidence>
<organism evidence="2 3">
    <name type="scientific">Euplotes crassus</name>
    <dbReference type="NCBI Taxonomy" id="5936"/>
    <lineage>
        <taxon>Eukaryota</taxon>
        <taxon>Sar</taxon>
        <taxon>Alveolata</taxon>
        <taxon>Ciliophora</taxon>
        <taxon>Intramacronucleata</taxon>
        <taxon>Spirotrichea</taxon>
        <taxon>Hypotrichia</taxon>
        <taxon>Euplotida</taxon>
        <taxon>Euplotidae</taxon>
        <taxon>Moneuplotes</taxon>
    </lineage>
</organism>
<protein>
    <submittedName>
        <fullName evidence="2">Uncharacterized protein</fullName>
    </submittedName>
</protein>
<keyword evidence="3" id="KW-1185">Reference proteome</keyword>
<dbReference type="EMBL" id="CAMPGE010019568">
    <property type="protein sequence ID" value="CAI2377892.1"/>
    <property type="molecule type" value="Genomic_DNA"/>
</dbReference>
<accession>A0AAD1XS89</accession>
<keyword evidence="1" id="KW-0732">Signal</keyword>
<gene>
    <name evidence="2" type="ORF">ECRASSUSDP1_LOCUS19283</name>
</gene>
<evidence type="ECO:0000313" key="3">
    <source>
        <dbReference type="Proteomes" id="UP001295684"/>
    </source>
</evidence>
<proteinExistence type="predicted"/>